<evidence type="ECO:0000313" key="2">
    <source>
        <dbReference type="EMBL" id="KAG6495474.1"/>
    </source>
</evidence>
<dbReference type="OrthoDB" id="185373at2759"/>
<dbReference type="PANTHER" id="PTHR47926:SF436">
    <property type="entry name" value="PENTATRICOPEPTIDE REPEAT-CONTAINING PROTEIN ELI1, CHLOROPLASTIC-LIKE ISOFORM X2"/>
    <property type="match status" value="1"/>
</dbReference>
<reference evidence="2 3" key="1">
    <citation type="submission" date="2020-08" db="EMBL/GenBank/DDBJ databases">
        <title>Plant Genome Project.</title>
        <authorList>
            <person name="Zhang R.-G."/>
        </authorList>
    </citation>
    <scope>NUCLEOTIDE SEQUENCE [LARGE SCALE GENOMIC DNA]</scope>
    <source>
        <tissue evidence="2">Rhizome</tissue>
    </source>
</reference>
<proteinExistence type="predicted"/>
<protein>
    <recommendedName>
        <fullName evidence="4">Pentatricopeptide repeat-containing protein</fullName>
    </recommendedName>
</protein>
<dbReference type="Pfam" id="PF13041">
    <property type="entry name" value="PPR_2"/>
    <property type="match status" value="1"/>
</dbReference>
<feature type="repeat" description="PPR" evidence="1">
    <location>
        <begin position="191"/>
        <end position="225"/>
    </location>
</feature>
<dbReference type="GO" id="GO:0003723">
    <property type="term" value="F:RNA binding"/>
    <property type="evidence" value="ECO:0007669"/>
    <property type="project" value="InterPro"/>
</dbReference>
<accession>A0A8J5KTX1</accession>
<dbReference type="PROSITE" id="PS51375">
    <property type="entry name" value="PPR"/>
    <property type="match status" value="1"/>
</dbReference>
<dbReference type="Proteomes" id="UP000734854">
    <property type="component" value="Unassembled WGS sequence"/>
</dbReference>
<name>A0A8J5KTX1_ZINOF</name>
<sequence>MPSWEFSHCQLFHLLHRRFKSLRHLKAIHAHATVHGLTSLYPSPTLAKLIYTLTLLLPTAINHHASLPAAVTASAGYTLSLFHVIPFPSAFPYNLLMRLHTLLSSPLSALLLYACMRHSGVPPDFHTFPFALKACTRLRHPALTRAIHCQEIVFGFADNLYVRNTLISTYSSFYSMPEARTIFDECPSLRDVVSYNILMDGYVKADQIEHARNLFDGMPKRDVVVGYTFGWINADG</sequence>
<dbReference type="EMBL" id="JACMSC010000012">
    <property type="protein sequence ID" value="KAG6495474.1"/>
    <property type="molecule type" value="Genomic_DNA"/>
</dbReference>
<dbReference type="PANTHER" id="PTHR47926">
    <property type="entry name" value="PENTATRICOPEPTIDE REPEAT-CONTAINING PROTEIN"/>
    <property type="match status" value="1"/>
</dbReference>
<dbReference type="AlphaFoldDB" id="A0A8J5KTX1"/>
<gene>
    <name evidence="2" type="ORF">ZIOFF_043299</name>
</gene>
<organism evidence="2 3">
    <name type="scientific">Zingiber officinale</name>
    <name type="common">Ginger</name>
    <name type="synonym">Amomum zingiber</name>
    <dbReference type="NCBI Taxonomy" id="94328"/>
    <lineage>
        <taxon>Eukaryota</taxon>
        <taxon>Viridiplantae</taxon>
        <taxon>Streptophyta</taxon>
        <taxon>Embryophyta</taxon>
        <taxon>Tracheophyta</taxon>
        <taxon>Spermatophyta</taxon>
        <taxon>Magnoliopsida</taxon>
        <taxon>Liliopsida</taxon>
        <taxon>Zingiberales</taxon>
        <taxon>Zingiberaceae</taxon>
        <taxon>Zingiber</taxon>
    </lineage>
</organism>
<evidence type="ECO:0008006" key="4">
    <source>
        <dbReference type="Google" id="ProtNLM"/>
    </source>
</evidence>
<keyword evidence="3" id="KW-1185">Reference proteome</keyword>
<dbReference type="GO" id="GO:0009451">
    <property type="term" value="P:RNA modification"/>
    <property type="evidence" value="ECO:0007669"/>
    <property type="project" value="InterPro"/>
</dbReference>
<dbReference type="InterPro" id="IPR046960">
    <property type="entry name" value="PPR_At4g14850-like_plant"/>
</dbReference>
<dbReference type="InterPro" id="IPR002885">
    <property type="entry name" value="PPR_rpt"/>
</dbReference>
<evidence type="ECO:0000313" key="3">
    <source>
        <dbReference type="Proteomes" id="UP000734854"/>
    </source>
</evidence>
<evidence type="ECO:0000256" key="1">
    <source>
        <dbReference type="PROSITE-ProRule" id="PRU00708"/>
    </source>
</evidence>
<dbReference type="NCBIfam" id="TIGR00756">
    <property type="entry name" value="PPR"/>
    <property type="match status" value="1"/>
</dbReference>
<comment type="caution">
    <text evidence="2">The sequence shown here is derived from an EMBL/GenBank/DDBJ whole genome shotgun (WGS) entry which is preliminary data.</text>
</comment>